<evidence type="ECO:0000256" key="2">
    <source>
        <dbReference type="ARBA" id="ARBA00022475"/>
    </source>
</evidence>
<dbReference type="GO" id="GO:0005886">
    <property type="term" value="C:plasma membrane"/>
    <property type="evidence" value="ECO:0007669"/>
    <property type="project" value="UniProtKB-SubCell"/>
</dbReference>
<keyword evidence="5 6" id="KW-0472">Membrane</keyword>
<dbReference type="PANTHER" id="PTHR30250:SF26">
    <property type="entry name" value="PSMA PROTEIN"/>
    <property type="match status" value="1"/>
</dbReference>
<evidence type="ECO:0000256" key="5">
    <source>
        <dbReference type="ARBA" id="ARBA00023136"/>
    </source>
</evidence>
<reference evidence="7" key="1">
    <citation type="submission" date="2007-12" db="EMBL/GenBank/DDBJ databases">
        <authorList>
            <person name="Wu K.M."/>
            <person name="Shu H.Y."/>
            <person name="Tsai S.F."/>
        </authorList>
    </citation>
    <scope>NUCLEOTIDE SEQUENCE</scope>
    <source>
        <strain evidence="7">VGH916</strain>
    </source>
</reference>
<feature type="transmembrane region" description="Helical" evidence="6">
    <location>
        <begin position="375"/>
        <end position="394"/>
    </location>
</feature>
<feature type="transmembrane region" description="Helical" evidence="6">
    <location>
        <begin position="12"/>
        <end position="30"/>
    </location>
</feature>
<proteinExistence type="predicted"/>
<organism evidence="7">
    <name type="scientific">Klebsiella pneumoniae</name>
    <dbReference type="NCBI Taxonomy" id="573"/>
    <lineage>
        <taxon>Bacteria</taxon>
        <taxon>Pseudomonadati</taxon>
        <taxon>Pseudomonadota</taxon>
        <taxon>Gammaproteobacteria</taxon>
        <taxon>Enterobacterales</taxon>
        <taxon>Enterobacteriaceae</taxon>
        <taxon>Klebsiella/Raoultella group</taxon>
        <taxon>Klebsiella</taxon>
        <taxon>Klebsiella pneumoniae complex</taxon>
    </lineage>
</organism>
<keyword evidence="3 6" id="KW-0812">Transmembrane</keyword>
<feature type="transmembrane region" description="Helical" evidence="6">
    <location>
        <begin position="343"/>
        <end position="363"/>
    </location>
</feature>
<keyword evidence="4 6" id="KW-1133">Transmembrane helix</keyword>
<feature type="transmembrane region" description="Helical" evidence="6">
    <location>
        <begin position="158"/>
        <end position="179"/>
    </location>
</feature>
<dbReference type="PANTHER" id="PTHR30250">
    <property type="entry name" value="PST FAMILY PREDICTED COLANIC ACID TRANSPORTER"/>
    <property type="match status" value="1"/>
</dbReference>
<sequence length="508" mass="57432">MFMSNNKVMRNAGMLYVRMLVMLFVSLYTSRVVLNTLGVSDFGIYNVVGGIVLMFAFISNTMAGASQRFFSYEIGRNNFKRLKQLFSVTVTIYVFFCILITLLAETVGLWFIRSKMNIPIERVDAALFVYHASIISFIFTIIRIPYNSLIIAHEKMSFFATTSIIEAFLKLGGVFLLSLVEWDKLKLYSVIMLLVVFIITIVYYLYCRNNFKECKFILVRDKGIYAELSSYAGWNSFTTLANIGLDQGINVLLNIFFGPVVNAARGIAFQIKTQVTAFVGNIQMASAPQIIKYHAGNRKNELEKLVFLSSRVTYYFMFFIALPVLLQTEMLLKLWLIKVPPHAVVFTQLVIVNILIETISGTVTSAIQATGRIKAYQISVGVVLLLAVPISYLLLKQGFEPEITVIVTSFLSVICVLIRLIMFQVLLGVKVTSYLKKVLFNSIIISILSSILPLIIRFYCKDFGLAEIAIFLITCTSSVISTIATVYFFGLNSEEKKYFMNLINKKRA</sequence>
<dbReference type="InterPro" id="IPR050833">
    <property type="entry name" value="Poly_Biosynth_Transport"/>
</dbReference>
<evidence type="ECO:0000313" key="7">
    <source>
        <dbReference type="EMBL" id="BAI43799.1"/>
    </source>
</evidence>
<feature type="transmembrane region" description="Helical" evidence="6">
    <location>
        <begin position="185"/>
        <end position="206"/>
    </location>
</feature>
<evidence type="ECO:0000256" key="3">
    <source>
        <dbReference type="ARBA" id="ARBA00022692"/>
    </source>
</evidence>
<protein>
    <submittedName>
        <fullName evidence="7">Putative transmembrane protein</fullName>
    </submittedName>
</protein>
<comment type="subcellular location">
    <subcellularLocation>
        <location evidence="1">Cell membrane</location>
        <topology evidence="1">Multi-pass membrane protein</topology>
    </subcellularLocation>
</comment>
<feature type="transmembrane region" description="Helical" evidence="6">
    <location>
        <begin position="314"/>
        <end position="337"/>
    </location>
</feature>
<name>C9K1G1_KLEPN</name>
<evidence type="ECO:0000256" key="6">
    <source>
        <dbReference type="SAM" id="Phobius"/>
    </source>
</evidence>
<reference evidence="7" key="2">
    <citation type="journal article" date="2009" name="Microbiology">
        <title>Genetic diversity of capsular polysaccharide biosynthesis in Klebsiella pneumoniae clinical isolates.</title>
        <authorList>
            <person name="Shu H.-Y."/>
            <person name="Fung C.-P."/>
            <person name="Liu Y.-M."/>
            <person name="Wu K.-M."/>
            <person name="Chen Y.-T."/>
            <person name="Li L.-H."/>
            <person name="Liu T.-T."/>
            <person name="Kirby R."/>
            <person name="Tsai S.-F."/>
        </authorList>
    </citation>
    <scope>NUCLEOTIDE SEQUENCE</scope>
    <source>
        <strain evidence="7">VGH916</strain>
    </source>
</reference>
<feature type="transmembrane region" description="Helical" evidence="6">
    <location>
        <begin position="406"/>
        <end position="426"/>
    </location>
</feature>
<feature type="transmembrane region" description="Helical" evidence="6">
    <location>
        <begin position="438"/>
        <end position="456"/>
    </location>
</feature>
<feature type="transmembrane region" description="Helical" evidence="6">
    <location>
        <begin position="42"/>
        <end position="65"/>
    </location>
</feature>
<feature type="transmembrane region" description="Helical" evidence="6">
    <location>
        <begin position="85"/>
        <end position="113"/>
    </location>
</feature>
<evidence type="ECO:0000256" key="4">
    <source>
        <dbReference type="ARBA" id="ARBA00022989"/>
    </source>
</evidence>
<feature type="transmembrane region" description="Helical" evidence="6">
    <location>
        <begin position="468"/>
        <end position="490"/>
    </location>
</feature>
<keyword evidence="2" id="KW-1003">Cell membrane</keyword>
<dbReference type="EMBL" id="AB371294">
    <property type="protein sequence ID" value="BAI43799.1"/>
    <property type="molecule type" value="Genomic_DNA"/>
</dbReference>
<feature type="transmembrane region" description="Helical" evidence="6">
    <location>
        <begin position="125"/>
        <end position="146"/>
    </location>
</feature>
<accession>C9K1G1</accession>
<evidence type="ECO:0000256" key="1">
    <source>
        <dbReference type="ARBA" id="ARBA00004651"/>
    </source>
</evidence>
<dbReference type="AlphaFoldDB" id="C9K1G1"/>